<comment type="caution">
    <text evidence="2">The sequence shown here is derived from an EMBL/GenBank/DDBJ whole genome shotgun (WGS) entry which is preliminary data.</text>
</comment>
<feature type="compositionally biased region" description="Low complexity" evidence="1">
    <location>
        <begin position="46"/>
        <end position="69"/>
    </location>
</feature>
<feature type="region of interest" description="Disordered" evidence="1">
    <location>
        <begin position="222"/>
        <end position="284"/>
    </location>
</feature>
<dbReference type="Proteomes" id="UP001224775">
    <property type="component" value="Unassembled WGS sequence"/>
</dbReference>
<proteinExistence type="predicted"/>
<evidence type="ECO:0000313" key="3">
    <source>
        <dbReference type="Proteomes" id="UP001224775"/>
    </source>
</evidence>
<dbReference type="AlphaFoldDB" id="A0AAD9DIM9"/>
<name>A0AAD9DIM9_9STRA</name>
<protein>
    <submittedName>
        <fullName evidence="2">Uncharacterized protein</fullName>
    </submittedName>
</protein>
<reference evidence="2" key="1">
    <citation type="submission" date="2023-06" db="EMBL/GenBank/DDBJ databases">
        <title>Survivors Of The Sea: Transcriptome response of Skeletonema marinoi to long-term dormancy.</title>
        <authorList>
            <person name="Pinder M.I.M."/>
            <person name="Kourtchenko O."/>
            <person name="Robertson E.K."/>
            <person name="Larsson T."/>
            <person name="Maumus F."/>
            <person name="Osuna-Cruz C.M."/>
            <person name="Vancaester E."/>
            <person name="Stenow R."/>
            <person name="Vandepoele K."/>
            <person name="Ploug H."/>
            <person name="Bruchert V."/>
            <person name="Godhe A."/>
            <person name="Topel M."/>
        </authorList>
    </citation>
    <scope>NUCLEOTIDE SEQUENCE</scope>
    <source>
        <strain evidence="2">R05AC</strain>
    </source>
</reference>
<organism evidence="2 3">
    <name type="scientific">Skeletonema marinoi</name>
    <dbReference type="NCBI Taxonomy" id="267567"/>
    <lineage>
        <taxon>Eukaryota</taxon>
        <taxon>Sar</taxon>
        <taxon>Stramenopiles</taxon>
        <taxon>Ochrophyta</taxon>
        <taxon>Bacillariophyta</taxon>
        <taxon>Coscinodiscophyceae</taxon>
        <taxon>Thalassiosirophycidae</taxon>
        <taxon>Thalassiosirales</taxon>
        <taxon>Skeletonemataceae</taxon>
        <taxon>Skeletonema</taxon>
        <taxon>Skeletonema marinoi-dohrnii complex</taxon>
    </lineage>
</organism>
<accession>A0AAD9DIM9</accession>
<dbReference type="EMBL" id="JATAAI010000001">
    <property type="protein sequence ID" value="KAK1748632.1"/>
    <property type="molecule type" value="Genomic_DNA"/>
</dbReference>
<gene>
    <name evidence="2" type="ORF">QTG54_000571</name>
</gene>
<sequence>MAKMKIDVDSNSQMNSAIPKRSSGDATPKAEPSLLSSLPPPPAPVPTQQKKVQQSSQSQQQRPQPSSRAGTETISLPQVSSLSNYQPRPKTTTLTDKEKKMVKKLDELAGIVSSNVSDAIESNNLLSVDPREFMQRENRQGGSIDLFGSFITNSENQYDFFDTDPVTNTINVTPLPNSRIPIFPEDFPPNKSEWPLRWWGIHQPSEELLQLHDEKALSLGYPVSNRKGSSPGSRIQPTAEKSSRGNESKSKRESESRRRKRSGDNSGKERSRKRHADDRKHRRS</sequence>
<evidence type="ECO:0000256" key="1">
    <source>
        <dbReference type="SAM" id="MobiDB-lite"/>
    </source>
</evidence>
<feature type="compositionally biased region" description="Basic and acidic residues" evidence="1">
    <location>
        <begin position="241"/>
        <end position="284"/>
    </location>
</feature>
<keyword evidence="3" id="KW-1185">Reference proteome</keyword>
<feature type="compositionally biased region" description="Polar residues" evidence="1">
    <location>
        <begin position="226"/>
        <end position="236"/>
    </location>
</feature>
<feature type="compositionally biased region" description="Polar residues" evidence="1">
    <location>
        <begin position="70"/>
        <end position="94"/>
    </location>
</feature>
<feature type="region of interest" description="Disordered" evidence="1">
    <location>
        <begin position="1"/>
        <end position="98"/>
    </location>
</feature>
<evidence type="ECO:0000313" key="2">
    <source>
        <dbReference type="EMBL" id="KAK1748632.1"/>
    </source>
</evidence>